<accession>A0A3L7J927</accession>
<protein>
    <submittedName>
        <fullName evidence="1">Uncharacterized protein</fullName>
    </submittedName>
</protein>
<comment type="caution">
    <text evidence="1">The sequence shown here is derived from an EMBL/GenBank/DDBJ whole genome shotgun (WGS) entry which is preliminary data.</text>
</comment>
<dbReference type="RefSeq" id="WP_121643903.1">
    <property type="nucleotide sequence ID" value="NZ_RCWN01000001.1"/>
</dbReference>
<dbReference type="Proteomes" id="UP000281094">
    <property type="component" value="Unassembled WGS sequence"/>
</dbReference>
<evidence type="ECO:0000313" key="1">
    <source>
        <dbReference type="EMBL" id="RLQ86934.1"/>
    </source>
</evidence>
<name>A0A3L7J927_9HYPH</name>
<proteinExistence type="predicted"/>
<dbReference type="AlphaFoldDB" id="A0A3L7J927"/>
<evidence type="ECO:0000313" key="2">
    <source>
        <dbReference type="Proteomes" id="UP000281094"/>
    </source>
</evidence>
<keyword evidence="2" id="KW-1185">Reference proteome</keyword>
<reference evidence="1 2" key="1">
    <citation type="submission" date="2018-10" db="EMBL/GenBank/DDBJ databases">
        <title>Notoacmeibacter sp. M2BS9Y-3-1, whole genome shotgun sequence.</title>
        <authorList>
            <person name="Tuo L."/>
        </authorList>
    </citation>
    <scope>NUCLEOTIDE SEQUENCE [LARGE SCALE GENOMIC DNA]</scope>
    <source>
        <strain evidence="1 2">M2BS9Y-3-1</strain>
    </source>
</reference>
<sequence length="83" mass="8813">MSSFADGRRMPCAFQAWLCVGIVGATLLSIAGCQSTSATMRPPGAVTSVDGRFSDDGAPIWERPLTEDERLIRPLAVDSGVEN</sequence>
<dbReference type="EMBL" id="RCWN01000001">
    <property type="protein sequence ID" value="RLQ86934.1"/>
    <property type="molecule type" value="Genomic_DNA"/>
</dbReference>
<organism evidence="1 2">
    <name type="scientific">Notoacmeibacter ruber</name>
    <dbReference type="NCBI Taxonomy" id="2670375"/>
    <lineage>
        <taxon>Bacteria</taxon>
        <taxon>Pseudomonadati</taxon>
        <taxon>Pseudomonadota</taxon>
        <taxon>Alphaproteobacteria</taxon>
        <taxon>Hyphomicrobiales</taxon>
        <taxon>Notoacmeibacteraceae</taxon>
        <taxon>Notoacmeibacter</taxon>
    </lineage>
</organism>
<gene>
    <name evidence="1" type="ORF">D8780_00650</name>
</gene>